<proteinExistence type="predicted"/>
<evidence type="ECO:0000313" key="3">
    <source>
        <dbReference type="Proteomes" id="UP001356095"/>
    </source>
</evidence>
<comment type="caution">
    <text evidence="2">The sequence shown here is derived from an EMBL/GenBank/DDBJ whole genome shotgun (WGS) entry which is preliminary data.</text>
</comment>
<dbReference type="EMBL" id="JAUZMY010000037">
    <property type="protein sequence ID" value="MEE2040928.1"/>
    <property type="molecule type" value="Genomic_DNA"/>
</dbReference>
<protein>
    <submittedName>
        <fullName evidence="2">Uncharacterized protein</fullName>
    </submittedName>
</protein>
<gene>
    <name evidence="2" type="ORF">Q8791_27275</name>
</gene>
<evidence type="ECO:0000256" key="1">
    <source>
        <dbReference type="SAM" id="MobiDB-lite"/>
    </source>
</evidence>
<name>A0ABU7KFD8_9ACTN</name>
<accession>A0ABU7KFD8</accession>
<sequence>MERERAAVLADRLLGEKDWPQDGDRDRVIERIIQMSEQGAKEHVIVNAAKSVRAKSRPVSLFMEVTSSKGRWIAAALAGAQIYPAPGVAPPREPRVEDEEQPQSWATMCKVHGMALYSSSPDEIPTRCSRCESEGDYSGRRNARPRPRLTFGG</sequence>
<dbReference type="RefSeq" id="WP_330094692.1">
    <property type="nucleotide sequence ID" value="NZ_JAUZMY010000037.1"/>
</dbReference>
<organism evidence="2 3">
    <name type="scientific">Nocardiopsis codii</name>
    <dbReference type="NCBI Taxonomy" id="3065942"/>
    <lineage>
        <taxon>Bacteria</taxon>
        <taxon>Bacillati</taxon>
        <taxon>Actinomycetota</taxon>
        <taxon>Actinomycetes</taxon>
        <taxon>Streptosporangiales</taxon>
        <taxon>Nocardiopsidaceae</taxon>
        <taxon>Nocardiopsis</taxon>
    </lineage>
</organism>
<feature type="region of interest" description="Disordered" evidence="1">
    <location>
        <begin position="119"/>
        <end position="153"/>
    </location>
</feature>
<evidence type="ECO:0000313" key="2">
    <source>
        <dbReference type="EMBL" id="MEE2040928.1"/>
    </source>
</evidence>
<feature type="compositionally biased region" description="Basic and acidic residues" evidence="1">
    <location>
        <begin position="129"/>
        <end position="139"/>
    </location>
</feature>
<dbReference type="Proteomes" id="UP001356095">
    <property type="component" value="Unassembled WGS sequence"/>
</dbReference>
<reference evidence="2 3" key="1">
    <citation type="submission" date="2023-08" db="EMBL/GenBank/DDBJ databases">
        <authorList>
            <person name="Girao M."/>
            <person name="Carvalho M.F."/>
        </authorList>
    </citation>
    <scope>NUCLEOTIDE SEQUENCE [LARGE SCALE GENOMIC DNA]</scope>
    <source>
        <strain evidence="2 3">CT-R113</strain>
    </source>
</reference>
<keyword evidence="3" id="KW-1185">Reference proteome</keyword>